<protein>
    <submittedName>
        <fullName evidence="1">Uncharacterized protein</fullName>
    </submittedName>
</protein>
<sequence length="268" mass="29030">MKYLTLFLTIFLISSCYEDRIACLDPDASNYDLRADEACPDDCCEFPEVGIQVTRVYGGEIFSRDSTYQDAADNDFQVVRLRFYLGGLELVVGNRLTITPAKVIEIEEARGGDTLTTEVNANLVLVGTTGGATANFGTIRIGTEAISGLSGTLGLPDNFAPFVAATAPAASPLLTQPGLLKFRNGRNYLQASLEYRLNADTVVTRIDAYGTEAFEFNLAAPSVTARGSNVRLLLEVDYEKIFKDLDLSQEQVPFAPGITNALKLTGVD</sequence>
<name>A0ABX0X966_9BACT</name>
<dbReference type="Proteomes" id="UP000770785">
    <property type="component" value="Unassembled WGS sequence"/>
</dbReference>
<organism evidence="1 2">
    <name type="scientific">Neolewinella antarctica</name>
    <dbReference type="NCBI Taxonomy" id="442734"/>
    <lineage>
        <taxon>Bacteria</taxon>
        <taxon>Pseudomonadati</taxon>
        <taxon>Bacteroidota</taxon>
        <taxon>Saprospiria</taxon>
        <taxon>Saprospirales</taxon>
        <taxon>Lewinellaceae</taxon>
        <taxon>Neolewinella</taxon>
    </lineage>
</organism>
<gene>
    <name evidence="1" type="ORF">GGR27_001009</name>
</gene>
<keyword evidence="2" id="KW-1185">Reference proteome</keyword>
<reference evidence="1 2" key="1">
    <citation type="submission" date="2020-03" db="EMBL/GenBank/DDBJ databases">
        <title>Genomic Encyclopedia of Type Strains, Phase IV (KMG-IV): sequencing the most valuable type-strain genomes for metagenomic binning, comparative biology and taxonomic classification.</title>
        <authorList>
            <person name="Goeker M."/>
        </authorList>
    </citation>
    <scope>NUCLEOTIDE SEQUENCE [LARGE SCALE GENOMIC DNA]</scope>
    <source>
        <strain evidence="1 2">DSM 105096</strain>
    </source>
</reference>
<dbReference type="EMBL" id="JAATJH010000001">
    <property type="protein sequence ID" value="NJC25528.1"/>
    <property type="molecule type" value="Genomic_DNA"/>
</dbReference>
<dbReference type="PROSITE" id="PS51257">
    <property type="entry name" value="PROKAR_LIPOPROTEIN"/>
    <property type="match status" value="1"/>
</dbReference>
<proteinExistence type="predicted"/>
<evidence type="ECO:0000313" key="1">
    <source>
        <dbReference type="EMBL" id="NJC25528.1"/>
    </source>
</evidence>
<dbReference type="RefSeq" id="WP_168036277.1">
    <property type="nucleotide sequence ID" value="NZ_JAATJH010000001.1"/>
</dbReference>
<evidence type="ECO:0000313" key="2">
    <source>
        <dbReference type="Proteomes" id="UP000770785"/>
    </source>
</evidence>
<accession>A0ABX0X966</accession>
<comment type="caution">
    <text evidence="1">The sequence shown here is derived from an EMBL/GenBank/DDBJ whole genome shotgun (WGS) entry which is preliminary data.</text>
</comment>